<keyword evidence="1" id="KW-0732">Signal</keyword>
<feature type="signal peptide" evidence="1">
    <location>
        <begin position="1"/>
        <end position="18"/>
    </location>
</feature>
<evidence type="ECO:0000313" key="3">
    <source>
        <dbReference type="Proteomes" id="UP001201812"/>
    </source>
</evidence>
<reference evidence="2" key="1">
    <citation type="submission" date="2022-01" db="EMBL/GenBank/DDBJ databases">
        <title>Genome Sequence Resource for Two Populations of Ditylenchus destructor, the Migratory Endoparasitic Phytonematode.</title>
        <authorList>
            <person name="Zhang H."/>
            <person name="Lin R."/>
            <person name="Xie B."/>
        </authorList>
    </citation>
    <scope>NUCLEOTIDE SEQUENCE</scope>
    <source>
        <strain evidence="2">BazhouSP</strain>
    </source>
</reference>
<dbReference type="AlphaFoldDB" id="A0AAD4QYL1"/>
<organism evidence="2 3">
    <name type="scientific">Ditylenchus destructor</name>
    <dbReference type="NCBI Taxonomy" id="166010"/>
    <lineage>
        <taxon>Eukaryota</taxon>
        <taxon>Metazoa</taxon>
        <taxon>Ecdysozoa</taxon>
        <taxon>Nematoda</taxon>
        <taxon>Chromadorea</taxon>
        <taxon>Rhabditida</taxon>
        <taxon>Tylenchina</taxon>
        <taxon>Tylenchomorpha</taxon>
        <taxon>Sphaerularioidea</taxon>
        <taxon>Anguinidae</taxon>
        <taxon>Anguininae</taxon>
        <taxon>Ditylenchus</taxon>
    </lineage>
</organism>
<gene>
    <name evidence="2" type="ORF">DdX_14494</name>
</gene>
<dbReference type="EMBL" id="JAKKPZ010000072">
    <property type="protein sequence ID" value="KAI1704130.1"/>
    <property type="molecule type" value="Genomic_DNA"/>
</dbReference>
<evidence type="ECO:0000256" key="1">
    <source>
        <dbReference type="SAM" id="SignalP"/>
    </source>
</evidence>
<protein>
    <recommendedName>
        <fullName evidence="4">Saposin B-type domain-containing protein</fullName>
    </recommendedName>
</protein>
<feature type="chain" id="PRO_5042156889" description="Saposin B-type domain-containing protein" evidence="1">
    <location>
        <begin position="19"/>
        <end position="244"/>
    </location>
</feature>
<sequence>MLLRTIVLILAVISITLAFRLKSSPNQKPENGSNGSSDLSVDNTSECTVKVADLSRIYGFRDHLILAKIDPSCHSLYYRSKQSVLRQFHKMFFGDLSQFKQQYPIRAKRHISLSTDADVANPTNNSTQPTLAQCVLCDLVLNGVNFANDATFYQKVSNGMRNGIQEICTQQGEYKDKGDVEDRDFCYLLDHDLAIDSVLAGFRDSMTDFYNFISANALSCPDLETLNKYCLAPPSETASKEDPA</sequence>
<accession>A0AAD4QYL1</accession>
<proteinExistence type="predicted"/>
<evidence type="ECO:0008006" key="4">
    <source>
        <dbReference type="Google" id="ProtNLM"/>
    </source>
</evidence>
<name>A0AAD4QYL1_9BILA</name>
<evidence type="ECO:0000313" key="2">
    <source>
        <dbReference type="EMBL" id="KAI1704130.1"/>
    </source>
</evidence>
<dbReference type="Proteomes" id="UP001201812">
    <property type="component" value="Unassembled WGS sequence"/>
</dbReference>
<comment type="caution">
    <text evidence="2">The sequence shown here is derived from an EMBL/GenBank/DDBJ whole genome shotgun (WGS) entry which is preliminary data.</text>
</comment>
<keyword evidence="3" id="KW-1185">Reference proteome</keyword>